<proteinExistence type="predicted"/>
<reference evidence="3 4" key="1">
    <citation type="journal article" date="2018" name="Sci. Data">
        <title>The draft genome sequence of cork oak.</title>
        <authorList>
            <person name="Ramos A.M."/>
            <person name="Usie A."/>
            <person name="Barbosa P."/>
            <person name="Barros P.M."/>
            <person name="Capote T."/>
            <person name="Chaves I."/>
            <person name="Simoes F."/>
            <person name="Abreu I."/>
            <person name="Carrasquinho I."/>
            <person name="Faro C."/>
            <person name="Guimaraes J.B."/>
            <person name="Mendonca D."/>
            <person name="Nobrega F."/>
            <person name="Rodrigues L."/>
            <person name="Saibo N.J.M."/>
            <person name="Varela M.C."/>
            <person name="Egas C."/>
            <person name="Matos J."/>
            <person name="Miguel C.M."/>
            <person name="Oliveira M.M."/>
            <person name="Ricardo C.P."/>
            <person name="Goncalves S."/>
        </authorList>
    </citation>
    <scope>NUCLEOTIDE SEQUENCE [LARGE SCALE GENOMIC DNA]</scope>
    <source>
        <strain evidence="4">cv. HL8</strain>
    </source>
</reference>
<feature type="domain" description="Replication factor A C-terminal" evidence="2">
    <location>
        <begin position="101"/>
        <end position="191"/>
    </location>
</feature>
<name>A0AAW0LAQ9_QUESU</name>
<evidence type="ECO:0000313" key="4">
    <source>
        <dbReference type="Proteomes" id="UP000237347"/>
    </source>
</evidence>
<gene>
    <name evidence="3" type="ORF">CFP56_004442</name>
</gene>
<sequence>MKKLISNLLIHNFRKRYVQTNLWGKTALQIDDDVYKSNRDPFIVIVTSTIVKTYKASAAANLYMKELNQSSKADEIVEKWLALSKTAGPLLREISWAVADLMIQTKVEDETGSTTFILFDRESEKFISKTAKELAEMKEKDLNDNSLPWEIGNIVGKECLFQLRLDKYNLKHGREDYTVSRIFEPDISHKQNASYEVEIQKENKYAFVGKSENHNSFNNQLIEVSETSVKCDALTAAKIVEDLQSDDNNMPIQIPHKRGQTTKQNVSKKKKI</sequence>
<evidence type="ECO:0000259" key="2">
    <source>
        <dbReference type="Pfam" id="PF08646"/>
    </source>
</evidence>
<feature type="region of interest" description="Disordered" evidence="1">
    <location>
        <begin position="247"/>
        <end position="272"/>
    </location>
</feature>
<keyword evidence="4" id="KW-1185">Reference proteome</keyword>
<dbReference type="AlphaFoldDB" id="A0AAW0LAQ9"/>
<dbReference type="InterPro" id="IPR013955">
    <property type="entry name" value="Rep_factor-A_C"/>
</dbReference>
<feature type="compositionally biased region" description="Basic residues" evidence="1">
    <location>
        <begin position="255"/>
        <end position="272"/>
    </location>
</feature>
<dbReference type="Pfam" id="PF08646">
    <property type="entry name" value="Rep_fac-A_C"/>
    <property type="match status" value="1"/>
</dbReference>
<dbReference type="Proteomes" id="UP000237347">
    <property type="component" value="Unassembled WGS sequence"/>
</dbReference>
<evidence type="ECO:0000256" key="1">
    <source>
        <dbReference type="SAM" id="MobiDB-lite"/>
    </source>
</evidence>
<dbReference type="EMBL" id="PKMF04000123">
    <property type="protein sequence ID" value="KAK7848762.1"/>
    <property type="molecule type" value="Genomic_DNA"/>
</dbReference>
<dbReference type="InterPro" id="IPR012340">
    <property type="entry name" value="NA-bd_OB-fold"/>
</dbReference>
<evidence type="ECO:0000313" key="3">
    <source>
        <dbReference type="EMBL" id="KAK7848762.1"/>
    </source>
</evidence>
<protein>
    <recommendedName>
        <fullName evidence="2">Replication factor A C-terminal domain-containing protein</fullName>
    </recommendedName>
</protein>
<dbReference type="Gene3D" id="2.40.50.140">
    <property type="entry name" value="Nucleic acid-binding proteins"/>
    <property type="match status" value="1"/>
</dbReference>
<organism evidence="3 4">
    <name type="scientific">Quercus suber</name>
    <name type="common">Cork oak</name>
    <dbReference type="NCBI Taxonomy" id="58331"/>
    <lineage>
        <taxon>Eukaryota</taxon>
        <taxon>Viridiplantae</taxon>
        <taxon>Streptophyta</taxon>
        <taxon>Embryophyta</taxon>
        <taxon>Tracheophyta</taxon>
        <taxon>Spermatophyta</taxon>
        <taxon>Magnoliopsida</taxon>
        <taxon>eudicotyledons</taxon>
        <taxon>Gunneridae</taxon>
        <taxon>Pentapetalae</taxon>
        <taxon>rosids</taxon>
        <taxon>fabids</taxon>
        <taxon>Fagales</taxon>
        <taxon>Fagaceae</taxon>
        <taxon>Quercus</taxon>
    </lineage>
</organism>
<comment type="caution">
    <text evidence="3">The sequence shown here is derived from an EMBL/GenBank/DDBJ whole genome shotgun (WGS) entry which is preliminary data.</text>
</comment>
<dbReference type="SUPFAM" id="SSF50249">
    <property type="entry name" value="Nucleic acid-binding proteins"/>
    <property type="match status" value="1"/>
</dbReference>
<accession>A0AAW0LAQ9</accession>